<accession>A0AAV3NNX8</accession>
<organism evidence="1 2">
    <name type="scientific">Lithospermum erythrorhizon</name>
    <name type="common">Purple gromwell</name>
    <name type="synonym">Lithospermum officinale var. erythrorhizon</name>
    <dbReference type="NCBI Taxonomy" id="34254"/>
    <lineage>
        <taxon>Eukaryota</taxon>
        <taxon>Viridiplantae</taxon>
        <taxon>Streptophyta</taxon>
        <taxon>Embryophyta</taxon>
        <taxon>Tracheophyta</taxon>
        <taxon>Spermatophyta</taxon>
        <taxon>Magnoliopsida</taxon>
        <taxon>eudicotyledons</taxon>
        <taxon>Gunneridae</taxon>
        <taxon>Pentapetalae</taxon>
        <taxon>asterids</taxon>
        <taxon>lamiids</taxon>
        <taxon>Boraginales</taxon>
        <taxon>Boraginaceae</taxon>
        <taxon>Boraginoideae</taxon>
        <taxon>Lithospermeae</taxon>
        <taxon>Lithospermum</taxon>
    </lineage>
</organism>
<dbReference type="EMBL" id="BAABME010015326">
    <property type="protein sequence ID" value="GAA0140623.1"/>
    <property type="molecule type" value="Genomic_DNA"/>
</dbReference>
<gene>
    <name evidence="1" type="ORF">LIER_35267</name>
</gene>
<proteinExistence type="predicted"/>
<reference evidence="1 2" key="1">
    <citation type="submission" date="2024-01" db="EMBL/GenBank/DDBJ databases">
        <title>The complete chloroplast genome sequence of Lithospermum erythrorhizon: insights into the phylogenetic relationship among Boraginaceae species and the maternal lineages of purple gromwells.</title>
        <authorList>
            <person name="Okada T."/>
            <person name="Watanabe K."/>
        </authorList>
    </citation>
    <scope>NUCLEOTIDE SEQUENCE [LARGE SCALE GENOMIC DNA]</scope>
</reference>
<evidence type="ECO:0000313" key="1">
    <source>
        <dbReference type="EMBL" id="GAA0140623.1"/>
    </source>
</evidence>
<dbReference type="Proteomes" id="UP001454036">
    <property type="component" value="Unassembled WGS sequence"/>
</dbReference>
<protein>
    <submittedName>
        <fullName evidence="1">Uncharacterized protein</fullName>
    </submittedName>
</protein>
<keyword evidence="2" id="KW-1185">Reference proteome</keyword>
<dbReference type="AlphaFoldDB" id="A0AAV3NNX8"/>
<evidence type="ECO:0000313" key="2">
    <source>
        <dbReference type="Proteomes" id="UP001454036"/>
    </source>
</evidence>
<name>A0AAV3NNX8_LITER</name>
<sequence length="137" mass="14668">MIILAMTVTAAAAGNDRQCGSKGRTGLGLTVCSIPRGKPLGQFTLAYHSGRKESICHRRPFMSNWHLGGTRPFIIPFLTVAASGARTGSFDGSPISESPEMQVSHWFEENQKWAGSFIDSYSFESSGSIALLGIGLS</sequence>
<comment type="caution">
    <text evidence="1">The sequence shown here is derived from an EMBL/GenBank/DDBJ whole genome shotgun (WGS) entry which is preliminary data.</text>
</comment>